<protein>
    <submittedName>
        <fullName evidence="2">Uncharacterized protein</fullName>
    </submittedName>
</protein>
<sequence>MSANSRRISSPSRSPRPGSLTSQISSIGAKINGAFSGGRDSDSINSASTVVAEGANARSISRGRQGFSSSGRGGLGNIHENGAGYEEPIVRGRERIKVATIPQPAFSTGRGGLGNMRAPSVEPVTSDAASSKSAPTLPTSVTVLAMPGKYSRSLSRGSPVVSTGRGGAGNIRNPPSGTSPHRRTP</sequence>
<evidence type="ECO:0000256" key="1">
    <source>
        <dbReference type="SAM" id="MobiDB-lite"/>
    </source>
</evidence>
<dbReference type="AlphaFoldDB" id="A0A9P7UUQ0"/>
<feature type="region of interest" description="Disordered" evidence="1">
    <location>
        <begin position="101"/>
        <end position="185"/>
    </location>
</feature>
<comment type="caution">
    <text evidence="2">The sequence shown here is derived from an EMBL/GenBank/DDBJ whole genome shotgun (WGS) entry which is preliminary data.</text>
</comment>
<dbReference type="InterPro" id="IPR053203">
    <property type="entry name" value="Cisplatin_resist-associated"/>
</dbReference>
<proteinExistence type="predicted"/>
<evidence type="ECO:0000313" key="3">
    <source>
        <dbReference type="Proteomes" id="UP001049176"/>
    </source>
</evidence>
<dbReference type="Pfam" id="PF12223">
    <property type="entry name" value="DUF3602"/>
    <property type="match status" value="1"/>
</dbReference>
<dbReference type="OrthoDB" id="2537432at2759"/>
<gene>
    <name evidence="2" type="ORF">E1B28_005560</name>
</gene>
<feature type="compositionally biased region" description="Low complexity" evidence="1">
    <location>
        <begin position="1"/>
        <end position="22"/>
    </location>
</feature>
<feature type="region of interest" description="Disordered" evidence="1">
    <location>
        <begin position="49"/>
        <end position="82"/>
    </location>
</feature>
<dbReference type="EMBL" id="CM032183">
    <property type="protein sequence ID" value="KAG7094743.1"/>
    <property type="molecule type" value="Genomic_DNA"/>
</dbReference>
<name>A0A9P7UUQ0_9AGAR</name>
<dbReference type="RefSeq" id="XP_043011213.1">
    <property type="nucleotide sequence ID" value="XM_043150128.1"/>
</dbReference>
<evidence type="ECO:0000313" key="2">
    <source>
        <dbReference type="EMBL" id="KAG7094743.1"/>
    </source>
</evidence>
<organism evidence="2 3">
    <name type="scientific">Marasmius oreades</name>
    <name type="common">fairy-ring Marasmius</name>
    <dbReference type="NCBI Taxonomy" id="181124"/>
    <lineage>
        <taxon>Eukaryota</taxon>
        <taxon>Fungi</taxon>
        <taxon>Dikarya</taxon>
        <taxon>Basidiomycota</taxon>
        <taxon>Agaricomycotina</taxon>
        <taxon>Agaricomycetes</taxon>
        <taxon>Agaricomycetidae</taxon>
        <taxon>Agaricales</taxon>
        <taxon>Marasmiineae</taxon>
        <taxon>Marasmiaceae</taxon>
        <taxon>Marasmius</taxon>
    </lineage>
</organism>
<dbReference type="KEGG" id="more:E1B28_005560"/>
<feature type="compositionally biased region" description="Low complexity" evidence="1">
    <location>
        <begin position="58"/>
        <end position="70"/>
    </location>
</feature>
<feature type="region of interest" description="Disordered" evidence="1">
    <location>
        <begin position="1"/>
        <end position="25"/>
    </location>
</feature>
<accession>A0A9P7UUQ0</accession>
<reference evidence="2" key="1">
    <citation type="journal article" date="2021" name="Genome Biol. Evol.">
        <title>The assembled and annotated genome of the fairy-ring fungus Marasmius oreades.</title>
        <authorList>
            <person name="Hiltunen M."/>
            <person name="Ament-Velasquez S.L."/>
            <person name="Johannesson H."/>
        </authorList>
    </citation>
    <scope>NUCLEOTIDE SEQUENCE</scope>
    <source>
        <strain evidence="2">03SP1</strain>
    </source>
</reference>
<dbReference type="PANTHER" id="PTHR34693:SF3">
    <property type="match status" value="1"/>
</dbReference>
<keyword evidence="3" id="KW-1185">Reference proteome</keyword>
<dbReference type="GeneID" id="66074636"/>
<dbReference type="InterPro" id="IPR022024">
    <property type="entry name" value="DUF3602"/>
</dbReference>
<dbReference type="Proteomes" id="UP001049176">
    <property type="component" value="Chromosome 3"/>
</dbReference>
<dbReference type="PANTHER" id="PTHR34693">
    <property type="entry name" value="PROTEIN PAR32"/>
    <property type="match status" value="1"/>
</dbReference>
<feature type="compositionally biased region" description="Polar residues" evidence="1">
    <location>
        <begin position="127"/>
        <end position="142"/>
    </location>
</feature>